<keyword evidence="3" id="KW-1185">Reference proteome</keyword>
<organism evidence="2 3">
    <name type="scientific">Zemynaea arenosa</name>
    <dbReference type="NCBI Taxonomy" id="2561931"/>
    <lineage>
        <taxon>Bacteria</taxon>
        <taxon>Pseudomonadati</taxon>
        <taxon>Pseudomonadota</taxon>
        <taxon>Betaproteobacteria</taxon>
        <taxon>Burkholderiales</taxon>
        <taxon>Oxalobacteraceae</taxon>
        <taxon>Telluria group</taxon>
        <taxon>Zemynaea</taxon>
    </lineage>
</organism>
<comment type="caution">
    <text evidence="2">The sequence shown here is derived from an EMBL/GenBank/DDBJ whole genome shotgun (WGS) entry which is preliminary data.</text>
</comment>
<dbReference type="Proteomes" id="UP000298438">
    <property type="component" value="Unassembled WGS sequence"/>
</dbReference>
<name>A0A4Y9S3B0_9BURK</name>
<evidence type="ECO:0000313" key="2">
    <source>
        <dbReference type="EMBL" id="TFW15870.1"/>
    </source>
</evidence>
<dbReference type="EMBL" id="SPVF01000222">
    <property type="protein sequence ID" value="TFW15870.1"/>
    <property type="molecule type" value="Genomic_DNA"/>
</dbReference>
<evidence type="ECO:0000313" key="3">
    <source>
        <dbReference type="Proteomes" id="UP000298438"/>
    </source>
</evidence>
<dbReference type="InterPro" id="IPR017735">
    <property type="entry name" value="T6SS_FHA"/>
</dbReference>
<feature type="domain" description="Type VI secretion system FHA" evidence="1">
    <location>
        <begin position="25"/>
        <end position="203"/>
    </location>
</feature>
<dbReference type="OrthoDB" id="273564at2"/>
<protein>
    <submittedName>
        <fullName evidence="2">Type VI secretion system-associated FHA domain protein TagH</fullName>
    </submittedName>
</protein>
<gene>
    <name evidence="2" type="primary">tagH</name>
    <name evidence="2" type="ORF">E4L96_17320</name>
</gene>
<dbReference type="InterPro" id="IPR046883">
    <property type="entry name" value="T6SS_FHA_C"/>
</dbReference>
<accession>A0A4Y9S3B0</accession>
<proteinExistence type="predicted"/>
<evidence type="ECO:0000259" key="1">
    <source>
        <dbReference type="Pfam" id="PF20232"/>
    </source>
</evidence>
<reference evidence="2 3" key="1">
    <citation type="submission" date="2019-03" db="EMBL/GenBank/DDBJ databases">
        <title>Draft Genome Sequence of Massilia arenosa sp. nov., a Novel Massilia Species Isolated from a Sandy-loam Maize Soil.</title>
        <authorList>
            <person name="Raths R."/>
            <person name="Peta V."/>
            <person name="Bucking H."/>
        </authorList>
    </citation>
    <scope>NUCLEOTIDE SEQUENCE [LARGE SCALE GENOMIC DNA]</scope>
    <source>
        <strain evidence="2 3">MC02</strain>
    </source>
</reference>
<sequence>MQMTTLSAAPSPSATPDDLMAAFLRGAGLEGVAINWQMTPEFMELAGRLLATSVDGACNLLAARSQLKRDVNADKTMVVVRNNNPLKFLPDGQTALTQMLRKKMPGFMGPEEALADAFADLATHQQCVVAGMQGAVAAAVERLAPEPLEDSAPRGGLLNVLVPARRKAALWERYCALHAETRAEVTQHFETALGAAFTAAYERALDAQ</sequence>
<dbReference type="AlphaFoldDB" id="A0A4Y9S3B0"/>
<dbReference type="Pfam" id="PF20232">
    <property type="entry name" value="T6SS_FHA_C"/>
    <property type="match status" value="1"/>
</dbReference>
<dbReference type="NCBIfam" id="TIGR03354">
    <property type="entry name" value="VI_FHA"/>
    <property type="match status" value="1"/>
</dbReference>